<comment type="similarity">
    <text evidence="1">Belongs to the short-chain dehydrogenases/reductases (SDR) family.</text>
</comment>
<dbReference type="NCBIfam" id="NF004843">
    <property type="entry name" value="PRK06194.1"/>
    <property type="match status" value="1"/>
</dbReference>
<dbReference type="PANTHER" id="PTHR24322">
    <property type="entry name" value="PKSB"/>
    <property type="match status" value="1"/>
</dbReference>
<dbReference type="PANTHER" id="PTHR24322:SF736">
    <property type="entry name" value="RETINOL DEHYDROGENASE 10"/>
    <property type="match status" value="1"/>
</dbReference>
<dbReference type="Gene3D" id="3.40.50.720">
    <property type="entry name" value="NAD(P)-binding Rossmann-like Domain"/>
    <property type="match status" value="1"/>
</dbReference>
<dbReference type="InterPro" id="IPR036291">
    <property type="entry name" value="NAD(P)-bd_dom_sf"/>
</dbReference>
<gene>
    <name evidence="3" type="ORF">UFOPK1722_00091</name>
</gene>
<name>A0A6J6DPS6_9ZZZZ</name>
<dbReference type="Pfam" id="PF00106">
    <property type="entry name" value="adh_short"/>
    <property type="match status" value="1"/>
</dbReference>
<dbReference type="InterPro" id="IPR002347">
    <property type="entry name" value="SDR_fam"/>
</dbReference>
<keyword evidence="2" id="KW-0560">Oxidoreductase</keyword>
<dbReference type="CDD" id="cd05233">
    <property type="entry name" value="SDR_c"/>
    <property type="match status" value="1"/>
</dbReference>
<dbReference type="SUPFAM" id="SSF51735">
    <property type="entry name" value="NAD(P)-binding Rossmann-fold domains"/>
    <property type="match status" value="1"/>
</dbReference>
<organism evidence="3">
    <name type="scientific">freshwater metagenome</name>
    <dbReference type="NCBI Taxonomy" id="449393"/>
    <lineage>
        <taxon>unclassified sequences</taxon>
        <taxon>metagenomes</taxon>
        <taxon>ecological metagenomes</taxon>
    </lineage>
</organism>
<dbReference type="GO" id="GO:0016616">
    <property type="term" value="F:oxidoreductase activity, acting on the CH-OH group of donors, NAD or NADP as acceptor"/>
    <property type="evidence" value="ECO:0007669"/>
    <property type="project" value="TreeGrafter"/>
</dbReference>
<evidence type="ECO:0000256" key="1">
    <source>
        <dbReference type="ARBA" id="ARBA00006484"/>
    </source>
</evidence>
<dbReference type="AlphaFoldDB" id="A0A6J6DPS6"/>
<dbReference type="PRINTS" id="PR00080">
    <property type="entry name" value="SDRFAMILY"/>
</dbReference>
<accession>A0A6J6DPS6</accession>
<dbReference type="PRINTS" id="PR00081">
    <property type="entry name" value="GDHRDH"/>
</dbReference>
<protein>
    <submittedName>
        <fullName evidence="3">Unannotated protein</fullName>
    </submittedName>
</protein>
<evidence type="ECO:0000313" key="3">
    <source>
        <dbReference type="EMBL" id="CAB4566151.1"/>
    </source>
</evidence>
<evidence type="ECO:0000256" key="2">
    <source>
        <dbReference type="ARBA" id="ARBA00023002"/>
    </source>
</evidence>
<reference evidence="3" key="1">
    <citation type="submission" date="2020-05" db="EMBL/GenBank/DDBJ databases">
        <authorList>
            <person name="Chiriac C."/>
            <person name="Salcher M."/>
            <person name="Ghai R."/>
            <person name="Kavagutti S V."/>
        </authorList>
    </citation>
    <scope>NUCLEOTIDE SEQUENCE</scope>
</reference>
<dbReference type="EMBL" id="CAEZTS010000005">
    <property type="protein sequence ID" value="CAB4566151.1"/>
    <property type="molecule type" value="Genomic_DNA"/>
</dbReference>
<proteinExistence type="inferred from homology"/>
<sequence length="293" mass="31722">MDTLNGRVAVVTGGGGGLGRAMGERFAAEGMKVVLADVQAELLESTVAECRERGWEISGFVTDVTKQESVDALRDFTLGTYGSVHVVCNNAGIGAGAEGRMWEHELNDWKWAIAVNVMGVVHGINSFVPAMLEHGEPAHIVNTSSGNGGVSPLSGTPQYAATKAAVVTISECLYAQLQEVEARVGVSVLFPGPNILRTGLFESWRSRTDEFAKQRPRKTPYTTVEQLEAQMKAAGREIAYTPVEEVAGVVVDGILADRFWMMPASERGDESMRLRYESMRSRANPSYLRQVPG</sequence>